<feature type="domain" description="Ketopantoate reductase C-terminal" evidence="6">
    <location>
        <begin position="119"/>
        <end position="245"/>
    </location>
</feature>
<keyword evidence="2 4" id="KW-0521">NADP</keyword>
<protein>
    <recommendedName>
        <fullName evidence="4">2-dehydropantoate 2-reductase</fullName>
        <ecNumber evidence="4">1.1.1.169</ecNumber>
    </recommendedName>
    <alternativeName>
        <fullName evidence="4">Ketopantoate reductase</fullName>
    </alternativeName>
</protein>
<evidence type="ECO:0000259" key="5">
    <source>
        <dbReference type="Pfam" id="PF02558"/>
    </source>
</evidence>
<dbReference type="GO" id="GO:0005737">
    <property type="term" value="C:cytoplasm"/>
    <property type="evidence" value="ECO:0007669"/>
    <property type="project" value="TreeGrafter"/>
</dbReference>
<dbReference type="Pfam" id="PF02558">
    <property type="entry name" value="ApbA"/>
    <property type="match status" value="1"/>
</dbReference>
<evidence type="ECO:0000256" key="1">
    <source>
        <dbReference type="ARBA" id="ARBA00007870"/>
    </source>
</evidence>
<dbReference type="Gene3D" id="3.40.50.720">
    <property type="entry name" value="NAD(P)-binding Rossmann-like Domain"/>
    <property type="match status" value="1"/>
</dbReference>
<sequence>MAPFDYIVVSTKAIPAITEETIKLIKPAIASRDTVLVLIQNGLGVEEPYHAAFPETTIISGVAYIPTTQISPGIFAHSEMERLHLGLYGANGSQKASLQLNSFVSLVRSGGGTAILESDIQVERWRKIVANGAVNPICALSRCRDGQLMKVAPLAVDLFRKVMSEIAAIAQAAGYGEVVNSATVETQLVRSLSRPYPGVQPSMMADALEGKRLEVEAILGHLVKIGHEKAVEIPRLETLLVLLQGLDANLKMEATKASE</sequence>
<dbReference type="PANTHER" id="PTHR21708:SF30">
    <property type="entry name" value="2-DEHYDROPANTOATE 2-REDUCTASE-RELATED"/>
    <property type="match status" value="1"/>
</dbReference>
<evidence type="ECO:0000256" key="3">
    <source>
        <dbReference type="ARBA" id="ARBA00023002"/>
    </source>
</evidence>
<reference evidence="7" key="1">
    <citation type="submission" date="2022-10" db="EMBL/GenBank/DDBJ databases">
        <title>Culturing micro-colonial fungi from biological soil crusts in the Mojave desert and describing Neophaeococcomyces mojavensis, and introducing the new genera and species Taxawa tesnikishii.</title>
        <authorList>
            <person name="Kurbessoian T."/>
            <person name="Stajich J.E."/>
        </authorList>
    </citation>
    <scope>NUCLEOTIDE SEQUENCE</scope>
    <source>
        <strain evidence="7">TK_41</strain>
    </source>
</reference>
<proteinExistence type="inferred from homology"/>
<dbReference type="NCBIfam" id="TIGR00745">
    <property type="entry name" value="apbA_panE"/>
    <property type="match status" value="1"/>
</dbReference>
<dbReference type="InterPro" id="IPR013328">
    <property type="entry name" value="6PGD_dom2"/>
</dbReference>
<evidence type="ECO:0000256" key="2">
    <source>
        <dbReference type="ARBA" id="ARBA00022857"/>
    </source>
</evidence>
<evidence type="ECO:0000313" key="8">
    <source>
        <dbReference type="Proteomes" id="UP001172673"/>
    </source>
</evidence>
<dbReference type="SUPFAM" id="SSF48179">
    <property type="entry name" value="6-phosphogluconate dehydrogenase C-terminal domain-like"/>
    <property type="match status" value="1"/>
</dbReference>
<dbReference type="EC" id="1.1.1.169" evidence="4"/>
<dbReference type="InterPro" id="IPR003710">
    <property type="entry name" value="ApbA"/>
</dbReference>
<dbReference type="GO" id="GO:0015940">
    <property type="term" value="P:pantothenate biosynthetic process"/>
    <property type="evidence" value="ECO:0007669"/>
    <property type="project" value="InterPro"/>
</dbReference>
<comment type="function">
    <text evidence="4">Catalyzes the NADPH-dependent reduction of ketopantoate into pantoic acid.</text>
</comment>
<gene>
    <name evidence="7" type="ORF">H2200_001551</name>
</gene>
<dbReference type="Pfam" id="PF08546">
    <property type="entry name" value="ApbA_C"/>
    <property type="match status" value="1"/>
</dbReference>
<dbReference type="Gene3D" id="1.10.1040.10">
    <property type="entry name" value="N-(1-d-carboxylethyl)-l-norvaline Dehydrogenase, domain 2"/>
    <property type="match status" value="1"/>
</dbReference>
<dbReference type="InterPro" id="IPR051402">
    <property type="entry name" value="KPR-Related"/>
</dbReference>
<comment type="catalytic activity">
    <reaction evidence="4">
        <text>(R)-pantoate + NADP(+) = 2-dehydropantoate + NADPH + H(+)</text>
        <dbReference type="Rhea" id="RHEA:16233"/>
        <dbReference type="ChEBI" id="CHEBI:11561"/>
        <dbReference type="ChEBI" id="CHEBI:15378"/>
        <dbReference type="ChEBI" id="CHEBI:15980"/>
        <dbReference type="ChEBI" id="CHEBI:57783"/>
        <dbReference type="ChEBI" id="CHEBI:58349"/>
        <dbReference type="EC" id="1.1.1.169"/>
    </reaction>
</comment>
<feature type="domain" description="Ketopantoate reductase N-terminal" evidence="5">
    <location>
        <begin position="2"/>
        <end position="87"/>
    </location>
</feature>
<comment type="similarity">
    <text evidence="1 4">Belongs to the ketopantoate reductase family.</text>
</comment>
<evidence type="ECO:0000256" key="4">
    <source>
        <dbReference type="RuleBase" id="RU362068"/>
    </source>
</evidence>
<dbReference type="EMBL" id="JAPDRK010000002">
    <property type="protein sequence ID" value="KAJ9615476.1"/>
    <property type="molecule type" value="Genomic_DNA"/>
</dbReference>
<dbReference type="Proteomes" id="UP001172673">
    <property type="component" value="Unassembled WGS sequence"/>
</dbReference>
<dbReference type="InterPro" id="IPR013332">
    <property type="entry name" value="KPR_N"/>
</dbReference>
<comment type="caution">
    <text evidence="7">The sequence shown here is derived from an EMBL/GenBank/DDBJ whole genome shotgun (WGS) entry which is preliminary data.</text>
</comment>
<dbReference type="AlphaFoldDB" id="A0AA39CP64"/>
<organism evidence="7 8">
    <name type="scientific">Cladophialophora chaetospira</name>
    <dbReference type="NCBI Taxonomy" id="386627"/>
    <lineage>
        <taxon>Eukaryota</taxon>
        <taxon>Fungi</taxon>
        <taxon>Dikarya</taxon>
        <taxon>Ascomycota</taxon>
        <taxon>Pezizomycotina</taxon>
        <taxon>Eurotiomycetes</taxon>
        <taxon>Chaetothyriomycetidae</taxon>
        <taxon>Chaetothyriales</taxon>
        <taxon>Herpotrichiellaceae</taxon>
        <taxon>Cladophialophora</taxon>
    </lineage>
</organism>
<name>A0AA39CP64_9EURO</name>
<dbReference type="InterPro" id="IPR008927">
    <property type="entry name" value="6-PGluconate_DH-like_C_sf"/>
</dbReference>
<dbReference type="PANTHER" id="PTHR21708">
    <property type="entry name" value="PROBABLE 2-DEHYDROPANTOATE 2-REDUCTASE"/>
    <property type="match status" value="1"/>
</dbReference>
<accession>A0AA39CP64</accession>
<dbReference type="FunFam" id="1.10.1040.10:FF:000017">
    <property type="entry name" value="2-dehydropantoate 2-reductase"/>
    <property type="match status" value="1"/>
</dbReference>
<evidence type="ECO:0000259" key="6">
    <source>
        <dbReference type="Pfam" id="PF08546"/>
    </source>
</evidence>
<keyword evidence="8" id="KW-1185">Reference proteome</keyword>
<evidence type="ECO:0000313" key="7">
    <source>
        <dbReference type="EMBL" id="KAJ9615476.1"/>
    </source>
</evidence>
<dbReference type="InterPro" id="IPR013752">
    <property type="entry name" value="KPA_reductase"/>
</dbReference>
<dbReference type="GO" id="GO:0008677">
    <property type="term" value="F:2-dehydropantoate 2-reductase activity"/>
    <property type="evidence" value="ECO:0007669"/>
    <property type="project" value="UniProtKB-EC"/>
</dbReference>
<keyword evidence="3 4" id="KW-0560">Oxidoreductase</keyword>